<proteinExistence type="predicted"/>
<dbReference type="Proteomes" id="UP001209540">
    <property type="component" value="Unassembled WGS sequence"/>
</dbReference>
<sequence>MERTNKKIASHFEILIIDKSMVNLIKTKKYIYEWSDVQSIYYMPNDTFEQVIDRMKFRRERDFQSIRSTRENNFPI</sequence>
<dbReference type="AlphaFoldDB" id="A0AAD5PHE4"/>
<organism evidence="1 2">
    <name type="scientific">Phascolomyces articulosus</name>
    <dbReference type="NCBI Taxonomy" id="60185"/>
    <lineage>
        <taxon>Eukaryota</taxon>
        <taxon>Fungi</taxon>
        <taxon>Fungi incertae sedis</taxon>
        <taxon>Mucoromycota</taxon>
        <taxon>Mucoromycotina</taxon>
        <taxon>Mucoromycetes</taxon>
        <taxon>Mucorales</taxon>
        <taxon>Lichtheimiaceae</taxon>
        <taxon>Phascolomyces</taxon>
    </lineage>
</organism>
<reference evidence="1" key="2">
    <citation type="submission" date="2023-02" db="EMBL/GenBank/DDBJ databases">
        <authorList>
            <consortium name="DOE Joint Genome Institute"/>
            <person name="Mondo S.J."/>
            <person name="Chang Y."/>
            <person name="Wang Y."/>
            <person name="Ahrendt S."/>
            <person name="Andreopoulos W."/>
            <person name="Barry K."/>
            <person name="Beard J."/>
            <person name="Benny G.L."/>
            <person name="Blankenship S."/>
            <person name="Bonito G."/>
            <person name="Cuomo C."/>
            <person name="Desiro A."/>
            <person name="Gervers K.A."/>
            <person name="Hundley H."/>
            <person name="Kuo A."/>
            <person name="LaButti K."/>
            <person name="Lang B.F."/>
            <person name="Lipzen A."/>
            <person name="O'Donnell K."/>
            <person name="Pangilinan J."/>
            <person name="Reynolds N."/>
            <person name="Sandor L."/>
            <person name="Smith M.W."/>
            <person name="Tsang A."/>
            <person name="Grigoriev I.V."/>
            <person name="Stajich J.E."/>
            <person name="Spatafora J.W."/>
        </authorList>
    </citation>
    <scope>NUCLEOTIDE SEQUENCE</scope>
    <source>
        <strain evidence="1">RSA 2281</strain>
    </source>
</reference>
<protein>
    <submittedName>
        <fullName evidence="1">Uncharacterized protein</fullName>
    </submittedName>
</protein>
<evidence type="ECO:0000313" key="1">
    <source>
        <dbReference type="EMBL" id="KAI9268055.1"/>
    </source>
</evidence>
<reference evidence="1" key="1">
    <citation type="journal article" date="2022" name="IScience">
        <title>Evolution of zygomycete secretomes and the origins of terrestrial fungal ecologies.</title>
        <authorList>
            <person name="Chang Y."/>
            <person name="Wang Y."/>
            <person name="Mondo S."/>
            <person name="Ahrendt S."/>
            <person name="Andreopoulos W."/>
            <person name="Barry K."/>
            <person name="Beard J."/>
            <person name="Benny G.L."/>
            <person name="Blankenship S."/>
            <person name="Bonito G."/>
            <person name="Cuomo C."/>
            <person name="Desiro A."/>
            <person name="Gervers K.A."/>
            <person name="Hundley H."/>
            <person name="Kuo A."/>
            <person name="LaButti K."/>
            <person name="Lang B.F."/>
            <person name="Lipzen A."/>
            <person name="O'Donnell K."/>
            <person name="Pangilinan J."/>
            <person name="Reynolds N."/>
            <person name="Sandor L."/>
            <person name="Smith M.E."/>
            <person name="Tsang A."/>
            <person name="Grigoriev I.V."/>
            <person name="Stajich J.E."/>
            <person name="Spatafora J.W."/>
        </authorList>
    </citation>
    <scope>NUCLEOTIDE SEQUENCE</scope>
    <source>
        <strain evidence="1">RSA 2281</strain>
    </source>
</reference>
<keyword evidence="2" id="KW-1185">Reference proteome</keyword>
<evidence type="ECO:0000313" key="2">
    <source>
        <dbReference type="Proteomes" id="UP001209540"/>
    </source>
</evidence>
<dbReference type="EMBL" id="JAIXMP010000009">
    <property type="protein sequence ID" value="KAI9268055.1"/>
    <property type="molecule type" value="Genomic_DNA"/>
</dbReference>
<gene>
    <name evidence="1" type="ORF">BDA99DRAFT_504739</name>
</gene>
<accession>A0AAD5PHE4</accession>
<comment type="caution">
    <text evidence="1">The sequence shown here is derived from an EMBL/GenBank/DDBJ whole genome shotgun (WGS) entry which is preliminary data.</text>
</comment>
<name>A0AAD5PHE4_9FUNG</name>